<dbReference type="eggNOG" id="COG0526">
    <property type="taxonomic scope" value="Bacteria"/>
</dbReference>
<dbReference type="EMBL" id="CCSB01000005">
    <property type="protein sequence ID" value="CDZ79411.1"/>
    <property type="molecule type" value="Genomic_DNA"/>
</dbReference>
<accession>A0A078L2M8</accession>
<reference evidence="2 3" key="1">
    <citation type="submission" date="2014-06" db="EMBL/GenBank/DDBJ databases">
        <authorList>
            <person name="Urmite Genomes Urmite Genomes"/>
        </authorList>
    </citation>
    <scope>NUCLEOTIDE SEQUENCE [LARGE SCALE GENOMIC DNA]</scope>
</reference>
<dbReference type="InterPro" id="IPR036249">
    <property type="entry name" value="Thioredoxin-like_sf"/>
</dbReference>
<dbReference type="NCBIfam" id="TIGR02738">
    <property type="entry name" value="TrbB"/>
    <property type="match status" value="1"/>
</dbReference>
<feature type="chain" id="PRO_5009744194" evidence="1">
    <location>
        <begin position="21"/>
        <end position="169"/>
    </location>
</feature>
<dbReference type="InterPro" id="IPR014109">
    <property type="entry name" value="Thiol-disulphide_isomerase_rbB"/>
</dbReference>
<evidence type="ECO:0000256" key="1">
    <source>
        <dbReference type="SAM" id="SignalP"/>
    </source>
</evidence>
<proteinExistence type="predicted"/>
<dbReference type="AlphaFoldDB" id="A0A078L2M8"/>
<dbReference type="Gene3D" id="3.40.30.10">
    <property type="entry name" value="Glutaredoxin"/>
    <property type="match status" value="1"/>
</dbReference>
<gene>
    <name evidence="2" type="ORF">BN59_03729</name>
</gene>
<dbReference type="InterPro" id="IPR039555">
    <property type="entry name" value="TraF/TrbB"/>
</dbReference>
<dbReference type="SUPFAM" id="SSF52833">
    <property type="entry name" value="Thioredoxin-like"/>
    <property type="match status" value="1"/>
</dbReference>
<name>A0A078L2M8_9GAMM</name>
<keyword evidence="1" id="KW-0732">Signal</keyword>
<keyword evidence="3" id="KW-1185">Reference proteome</keyword>
<evidence type="ECO:0000313" key="3">
    <source>
        <dbReference type="Proteomes" id="UP000044071"/>
    </source>
</evidence>
<dbReference type="Pfam" id="PF13728">
    <property type="entry name" value="TraF"/>
    <property type="match status" value="1"/>
</dbReference>
<dbReference type="STRING" id="1034943.BN59_03729"/>
<dbReference type="RefSeq" id="WP_044012681.1">
    <property type="nucleotide sequence ID" value="NZ_CCVW01000005.1"/>
</dbReference>
<protein>
    <submittedName>
        <fullName evidence="2">Conjugal transfer protein TrbB</fullName>
    </submittedName>
</protein>
<organism evidence="2 3">
    <name type="scientific">Legionella massiliensis</name>
    <dbReference type="NCBI Taxonomy" id="1034943"/>
    <lineage>
        <taxon>Bacteria</taxon>
        <taxon>Pseudomonadati</taxon>
        <taxon>Pseudomonadota</taxon>
        <taxon>Gammaproteobacteria</taxon>
        <taxon>Legionellales</taxon>
        <taxon>Legionellaceae</taxon>
        <taxon>Legionella</taxon>
    </lineage>
</organism>
<dbReference type="Proteomes" id="UP000044071">
    <property type="component" value="Unassembled WGS sequence"/>
</dbReference>
<evidence type="ECO:0000313" key="2">
    <source>
        <dbReference type="EMBL" id="CDZ79411.1"/>
    </source>
</evidence>
<sequence>MRASVVLSLSLAFIVSGAKAEGSQWLTHMIAENEQSSAHQVVLGSNKKDEGFFSTHELIVFYGSQCPHCKQFAPIVKAWATRNNAQLLPLSLDNQPLPEFPQFLPATTEWINAAFGGNAINYPATFILNPESKALYPVGFGSMTDAELNGRMTMLIVKIKAYERRGSLS</sequence>
<dbReference type="OrthoDB" id="5559625at2"/>
<feature type="signal peptide" evidence="1">
    <location>
        <begin position="1"/>
        <end position="20"/>
    </location>
</feature>